<dbReference type="InParanoid" id="A0A165IPN0"/>
<evidence type="ECO:0000313" key="2">
    <source>
        <dbReference type="EMBL" id="KZV93697.1"/>
    </source>
</evidence>
<accession>A0A165IPN0</accession>
<keyword evidence="1" id="KW-0472">Membrane</keyword>
<dbReference type="Proteomes" id="UP000077266">
    <property type="component" value="Unassembled WGS sequence"/>
</dbReference>
<keyword evidence="3" id="KW-1185">Reference proteome</keyword>
<proteinExistence type="predicted"/>
<keyword evidence="1" id="KW-1133">Transmembrane helix</keyword>
<feature type="transmembrane region" description="Helical" evidence="1">
    <location>
        <begin position="73"/>
        <end position="94"/>
    </location>
</feature>
<organism evidence="2 3">
    <name type="scientific">Exidia glandulosa HHB12029</name>
    <dbReference type="NCBI Taxonomy" id="1314781"/>
    <lineage>
        <taxon>Eukaryota</taxon>
        <taxon>Fungi</taxon>
        <taxon>Dikarya</taxon>
        <taxon>Basidiomycota</taxon>
        <taxon>Agaricomycotina</taxon>
        <taxon>Agaricomycetes</taxon>
        <taxon>Auriculariales</taxon>
        <taxon>Exidiaceae</taxon>
        <taxon>Exidia</taxon>
    </lineage>
</organism>
<feature type="transmembrane region" description="Helical" evidence="1">
    <location>
        <begin position="127"/>
        <end position="145"/>
    </location>
</feature>
<protein>
    <submittedName>
        <fullName evidence="2">Uncharacterized protein</fullName>
    </submittedName>
</protein>
<evidence type="ECO:0000256" key="1">
    <source>
        <dbReference type="SAM" id="Phobius"/>
    </source>
</evidence>
<dbReference type="EMBL" id="KV425985">
    <property type="protein sequence ID" value="KZV93697.1"/>
    <property type="molecule type" value="Genomic_DNA"/>
</dbReference>
<feature type="transmembrane region" description="Helical" evidence="1">
    <location>
        <begin position="42"/>
        <end position="66"/>
    </location>
</feature>
<evidence type="ECO:0000313" key="3">
    <source>
        <dbReference type="Proteomes" id="UP000077266"/>
    </source>
</evidence>
<dbReference type="AlphaFoldDB" id="A0A165IPN0"/>
<gene>
    <name evidence="2" type="ORF">EXIGLDRAFT_716805</name>
</gene>
<sequence length="194" mass="21334">MPANATLILRLLALTALLVLSGVALTVSVQLAQKALGTPPLYVLMGLAISSASLLVLLPVFLLQLIRPACVPFLVWLEMLWTFLLGGAWLSLAIKLSLLQDEDNSLSSFKDNPYVAARYTALQDAVFLSWALLWSWSLWITILALRAWRKGQSCVWSCPTRQVKFLEIKPVLIIDPAQEKFARSSSVLASPISA</sequence>
<dbReference type="OrthoDB" id="3259641at2759"/>
<keyword evidence="1" id="KW-0812">Transmembrane</keyword>
<name>A0A165IPN0_EXIGL</name>
<reference evidence="2 3" key="1">
    <citation type="journal article" date="2016" name="Mol. Biol. Evol.">
        <title>Comparative Genomics of Early-Diverging Mushroom-Forming Fungi Provides Insights into the Origins of Lignocellulose Decay Capabilities.</title>
        <authorList>
            <person name="Nagy L.G."/>
            <person name="Riley R."/>
            <person name="Tritt A."/>
            <person name="Adam C."/>
            <person name="Daum C."/>
            <person name="Floudas D."/>
            <person name="Sun H."/>
            <person name="Yadav J.S."/>
            <person name="Pangilinan J."/>
            <person name="Larsson K.H."/>
            <person name="Matsuura K."/>
            <person name="Barry K."/>
            <person name="Labutti K."/>
            <person name="Kuo R."/>
            <person name="Ohm R.A."/>
            <person name="Bhattacharya S.S."/>
            <person name="Shirouzu T."/>
            <person name="Yoshinaga Y."/>
            <person name="Martin F.M."/>
            <person name="Grigoriev I.V."/>
            <person name="Hibbett D.S."/>
        </authorList>
    </citation>
    <scope>NUCLEOTIDE SEQUENCE [LARGE SCALE GENOMIC DNA]</scope>
    <source>
        <strain evidence="2 3">HHB12029</strain>
    </source>
</reference>